<evidence type="ECO:0000313" key="11">
    <source>
        <dbReference type="Proteomes" id="UP000708208"/>
    </source>
</evidence>
<dbReference type="OrthoDB" id="6106100at2759"/>
<dbReference type="InterPro" id="IPR007110">
    <property type="entry name" value="Ig-like_dom"/>
</dbReference>
<feature type="signal peptide" evidence="8">
    <location>
        <begin position="1"/>
        <end position="22"/>
    </location>
</feature>
<name>A0A8J2LFX9_9HEXA</name>
<dbReference type="SMART" id="SM00409">
    <property type="entry name" value="IG"/>
    <property type="match status" value="6"/>
</dbReference>
<feature type="domain" description="Ig-like" evidence="9">
    <location>
        <begin position="300"/>
        <end position="392"/>
    </location>
</feature>
<feature type="compositionally biased region" description="Polar residues" evidence="6">
    <location>
        <begin position="1226"/>
        <end position="1251"/>
    </location>
</feature>
<keyword evidence="8" id="KW-0732">Signal</keyword>
<feature type="compositionally biased region" description="Polar residues" evidence="6">
    <location>
        <begin position="1147"/>
        <end position="1158"/>
    </location>
</feature>
<dbReference type="PANTHER" id="PTHR23278:SF32">
    <property type="entry name" value="NEUROMUSCULIN, ISOFORM E"/>
    <property type="match status" value="1"/>
</dbReference>
<keyword evidence="11" id="KW-1185">Reference proteome</keyword>
<feature type="region of interest" description="Disordered" evidence="6">
    <location>
        <begin position="1130"/>
        <end position="1266"/>
    </location>
</feature>
<dbReference type="Proteomes" id="UP000708208">
    <property type="component" value="Unassembled WGS sequence"/>
</dbReference>
<feature type="compositionally biased region" description="Polar residues" evidence="6">
    <location>
        <begin position="894"/>
        <end position="931"/>
    </location>
</feature>
<reference evidence="10" key="1">
    <citation type="submission" date="2021-06" db="EMBL/GenBank/DDBJ databases">
        <authorList>
            <person name="Hodson N. C."/>
            <person name="Mongue J. A."/>
            <person name="Jaron S. K."/>
        </authorList>
    </citation>
    <scope>NUCLEOTIDE SEQUENCE</scope>
</reference>
<feature type="domain" description="Ig-like" evidence="9">
    <location>
        <begin position="602"/>
        <end position="699"/>
    </location>
</feature>
<evidence type="ECO:0000256" key="7">
    <source>
        <dbReference type="SAM" id="Phobius"/>
    </source>
</evidence>
<evidence type="ECO:0000313" key="10">
    <source>
        <dbReference type="EMBL" id="CAG7834603.1"/>
    </source>
</evidence>
<feature type="compositionally biased region" description="Low complexity" evidence="6">
    <location>
        <begin position="1165"/>
        <end position="1194"/>
    </location>
</feature>
<sequence length="1335" mass="145299">MASVAFASYVIFLGLLLQGTLIEGTAEAVISAEVSGLKDQSVTLPCQLKPETCGSVHSIKWYRGDRRVYIFSEIAALSRAEDDLAERGTLTLLNNNSLAQLEINPLMTADADLYKCEVTYLEVRENCALVQTIQLNTFGQYRNITEDDGTGVASSHLTMTLSRGDLGAKLECRGTSPVLETPMKAWVELDVYVRPASWEVTGYEGAVLQGTLVTLLCRVRGARPAANITWFNGTQVLSPQPSTNLAVQADGTYETQSRLIFTATRFDNGITLACQASNLVMENMGEIPYRAPTKIQVNYPPVVTISTGNVTVNETSDIFLSCEVDSNPPELISVRWYQNGELVEVSSSPDHYQGGTTKEPSLIIRNSSRSDLGVYSCVVQNQIGATQSETVSYVNVLYKPRVKLTMEPSIPVKEQDSRNVSLFCEVEAGNPAILDAVRWSLNGSLLKELPECLNTSSLSNHNNSDLCDGLDPSKLLLENVDRYFHGNYTCEGRNEAGWGDPSPNTELHVHYPPGAAKLEFKPTIAVKGQAFNMYCIIDENGYPAAKTYRWTRGNHVQNEIHSYNWTIFPVSLETRANFSCEALNAAGQGPPATLLMEVFAPPMFIERLQPYRGAITTAKEVSISCQVECYPLCDIIWLKDGLPLSETEFYTIKKSTLPPDETKSDFESVVSTLIWNLTAWPGGQLDRLHDNANYTCQSTANEVGPGVSSTTSFRVEYAPECTITQKESDDALLLVCEVEANPGVVDFQWMLDNGTYDANIVNKGRTSTISLISTPEYFGKYKCFANNSIGLSVPCERVISAGSWIRKLSDDKIIFIAAIVGAAIVLFLIACIIIILVCRRKRMNEKYPSPAHRKGDLSEDDKAYYENLPFHGLQSPQSKLKQLVGTGEVRPPSELSQTGSSGYGSTRSQKDTAANPTAGTALPSSTTSNCEKASTAPTVTTTATTTTTTTKPSTPVTTASCSSVASNAVTPNPGSTKPVNVVKPSTEQETLELIGPKTSTPIPSVFLPDPTHVTSPNVNNMKTNCSSLGRGSSSASKIPSPIVGPGTNNPTNANTPPTSKTSFQNTQRTGSVSRIKLATVRPQRISSSGSLRPFRVPEAPKILFRSVRGVTEINSVNTLDSTHANVNLSFERSGGSSRKSMRGGNFGLSQNLSQSGTLKKTHNDLSNSNNYGSSSSYNNNNNNNNPLNPSSLPNVPGESGSLTRPHNKQVASKSTSNLSSSSSSSRANNTQELNNNSEYVSSNEKAQSSSAPLPAPRAQTMTNKSRRHTYQNIPFTRKTPKHEPYVPTEAEMDYADQDYKQFYSYGPINYKEASLQAAKSKENNNVRRAVESEML</sequence>
<dbReference type="GO" id="GO:0016020">
    <property type="term" value="C:membrane"/>
    <property type="evidence" value="ECO:0007669"/>
    <property type="project" value="UniProtKB-SubCell"/>
</dbReference>
<dbReference type="InterPro" id="IPR013162">
    <property type="entry name" value="CD80_C2-set"/>
</dbReference>
<dbReference type="EMBL" id="CAJVCH010570299">
    <property type="protein sequence ID" value="CAG7834603.1"/>
    <property type="molecule type" value="Genomic_DNA"/>
</dbReference>
<feature type="domain" description="Ig-like" evidence="9">
    <location>
        <begin position="705"/>
        <end position="800"/>
    </location>
</feature>
<evidence type="ECO:0000256" key="2">
    <source>
        <dbReference type="ARBA" id="ARBA00022692"/>
    </source>
</evidence>
<dbReference type="InterPro" id="IPR003598">
    <property type="entry name" value="Ig_sub2"/>
</dbReference>
<dbReference type="CDD" id="cd00096">
    <property type="entry name" value="Ig"/>
    <property type="match status" value="1"/>
</dbReference>
<organism evidence="10 11">
    <name type="scientific">Allacma fusca</name>
    <dbReference type="NCBI Taxonomy" id="39272"/>
    <lineage>
        <taxon>Eukaryota</taxon>
        <taxon>Metazoa</taxon>
        <taxon>Ecdysozoa</taxon>
        <taxon>Arthropoda</taxon>
        <taxon>Hexapoda</taxon>
        <taxon>Collembola</taxon>
        <taxon>Symphypleona</taxon>
        <taxon>Sminthuridae</taxon>
        <taxon>Allacma</taxon>
    </lineage>
</organism>
<feature type="domain" description="Ig-like" evidence="9">
    <location>
        <begin position="513"/>
        <end position="597"/>
    </location>
</feature>
<evidence type="ECO:0000256" key="6">
    <source>
        <dbReference type="SAM" id="MobiDB-lite"/>
    </source>
</evidence>
<feature type="compositionally biased region" description="Low complexity" evidence="6">
    <location>
        <begin position="932"/>
        <end position="960"/>
    </location>
</feature>
<gene>
    <name evidence="10" type="ORF">AFUS01_LOCUS44090</name>
</gene>
<dbReference type="PROSITE" id="PS50835">
    <property type="entry name" value="IG_LIKE"/>
    <property type="match status" value="7"/>
</dbReference>
<comment type="caution">
    <text evidence="10">The sequence shown here is derived from an EMBL/GenBank/DDBJ whole genome shotgun (WGS) entry which is preliminary data.</text>
</comment>
<feature type="domain" description="Ig-like" evidence="9">
    <location>
        <begin position="195"/>
        <end position="278"/>
    </location>
</feature>
<dbReference type="SMART" id="SM00408">
    <property type="entry name" value="IGc2"/>
    <property type="match status" value="5"/>
</dbReference>
<feature type="compositionally biased region" description="Polar residues" evidence="6">
    <location>
        <begin position="1059"/>
        <end position="1071"/>
    </location>
</feature>
<proteinExistence type="predicted"/>
<keyword evidence="5" id="KW-1015">Disulfide bond</keyword>
<evidence type="ECO:0000259" key="9">
    <source>
        <dbReference type="PROSITE" id="PS50835"/>
    </source>
</evidence>
<feature type="compositionally biased region" description="Low complexity" evidence="6">
    <location>
        <begin position="1027"/>
        <end position="1036"/>
    </location>
</feature>
<dbReference type="Pfam" id="PF13927">
    <property type="entry name" value="Ig_3"/>
    <property type="match status" value="1"/>
</dbReference>
<dbReference type="Pfam" id="PF08205">
    <property type="entry name" value="C2-set_2"/>
    <property type="match status" value="1"/>
</dbReference>
<accession>A0A8J2LFX9</accession>
<keyword evidence="2 7" id="KW-0812">Transmembrane</keyword>
<feature type="compositionally biased region" description="Low complexity" evidence="6">
    <location>
        <begin position="1044"/>
        <end position="1058"/>
    </location>
</feature>
<feature type="compositionally biased region" description="Polar residues" evidence="6">
    <location>
        <begin position="961"/>
        <end position="980"/>
    </location>
</feature>
<feature type="domain" description="Ig-like" evidence="9">
    <location>
        <begin position="400"/>
        <end position="510"/>
    </location>
</feature>
<feature type="chain" id="PRO_5035247686" description="Ig-like domain-containing protein" evidence="8">
    <location>
        <begin position="23"/>
        <end position="1335"/>
    </location>
</feature>
<feature type="region of interest" description="Disordered" evidence="6">
    <location>
        <begin position="881"/>
        <end position="980"/>
    </location>
</feature>
<dbReference type="InterPro" id="IPR013106">
    <property type="entry name" value="Ig_V-set"/>
</dbReference>
<dbReference type="PANTHER" id="PTHR23278">
    <property type="entry name" value="SIDESTEP PROTEIN"/>
    <property type="match status" value="1"/>
</dbReference>
<keyword evidence="3 7" id="KW-1133">Transmembrane helix</keyword>
<protein>
    <recommendedName>
        <fullName evidence="9">Ig-like domain-containing protein</fullName>
    </recommendedName>
</protein>
<evidence type="ECO:0000256" key="1">
    <source>
        <dbReference type="ARBA" id="ARBA00004167"/>
    </source>
</evidence>
<dbReference type="Pfam" id="PF07686">
    <property type="entry name" value="V-set"/>
    <property type="match status" value="1"/>
</dbReference>
<evidence type="ECO:0000256" key="5">
    <source>
        <dbReference type="ARBA" id="ARBA00023157"/>
    </source>
</evidence>
<feature type="region of interest" description="Disordered" evidence="6">
    <location>
        <begin position="1027"/>
        <end position="1071"/>
    </location>
</feature>
<comment type="subcellular location">
    <subcellularLocation>
        <location evidence="1">Membrane</location>
        <topology evidence="1">Single-pass membrane protein</topology>
    </subcellularLocation>
</comment>
<keyword evidence="4 7" id="KW-0472">Membrane</keyword>
<evidence type="ECO:0000256" key="8">
    <source>
        <dbReference type="SAM" id="SignalP"/>
    </source>
</evidence>
<feature type="compositionally biased region" description="Low complexity" evidence="6">
    <location>
        <begin position="1212"/>
        <end position="1225"/>
    </location>
</feature>
<evidence type="ECO:0000256" key="4">
    <source>
        <dbReference type="ARBA" id="ARBA00023136"/>
    </source>
</evidence>
<evidence type="ECO:0000256" key="3">
    <source>
        <dbReference type="ARBA" id="ARBA00022989"/>
    </source>
</evidence>
<dbReference type="InterPro" id="IPR003599">
    <property type="entry name" value="Ig_sub"/>
</dbReference>
<dbReference type="SMART" id="SM00406">
    <property type="entry name" value="IGv"/>
    <property type="match status" value="2"/>
</dbReference>
<feature type="transmembrane region" description="Helical" evidence="7">
    <location>
        <begin position="813"/>
        <end position="838"/>
    </location>
</feature>
<feature type="domain" description="Ig-like" evidence="9">
    <location>
        <begin position="40"/>
        <end position="136"/>
    </location>
</feature>